<dbReference type="OrthoDB" id="5296580at2"/>
<dbReference type="InterPro" id="IPR007446">
    <property type="entry name" value="PilP"/>
</dbReference>
<evidence type="ECO:0000313" key="1">
    <source>
        <dbReference type="EMBL" id="GED21078.1"/>
    </source>
</evidence>
<name>A0A4Y4F1N4_9GAMM</name>
<dbReference type="AlphaFoldDB" id="A0A4Y4F1N4"/>
<dbReference type="EMBL" id="BJOC01000003">
    <property type="protein sequence ID" value="GED21078.1"/>
    <property type="molecule type" value="Genomic_DNA"/>
</dbReference>
<keyword evidence="2" id="KW-1185">Reference proteome</keyword>
<protein>
    <recommendedName>
        <fullName evidence="3">Pilus assembly protein PilP</fullName>
    </recommendedName>
</protein>
<gene>
    <name evidence="1" type="ORF">HHA01_00550</name>
</gene>
<evidence type="ECO:0008006" key="3">
    <source>
        <dbReference type="Google" id="ProtNLM"/>
    </source>
</evidence>
<evidence type="ECO:0000313" key="2">
    <source>
        <dbReference type="Proteomes" id="UP000319812"/>
    </source>
</evidence>
<reference evidence="1 2" key="1">
    <citation type="submission" date="2019-06" db="EMBL/GenBank/DDBJ databases">
        <title>Whole genome shotgun sequence of Halomonas halmophila NBRC 15537.</title>
        <authorList>
            <person name="Hosoyama A."/>
            <person name="Uohara A."/>
            <person name="Ohji S."/>
            <person name="Ichikawa N."/>
        </authorList>
    </citation>
    <scope>NUCLEOTIDE SEQUENCE [LARGE SCALE GENOMIC DNA]</scope>
    <source>
        <strain evidence="1 2">NBRC 15537</strain>
    </source>
</reference>
<dbReference type="Proteomes" id="UP000319812">
    <property type="component" value="Unassembled WGS sequence"/>
</dbReference>
<organism evidence="1 2">
    <name type="scientific">Halomonas halmophila</name>
    <dbReference type="NCBI Taxonomy" id="252"/>
    <lineage>
        <taxon>Bacteria</taxon>
        <taxon>Pseudomonadati</taxon>
        <taxon>Pseudomonadota</taxon>
        <taxon>Gammaproteobacteria</taxon>
        <taxon>Oceanospirillales</taxon>
        <taxon>Halomonadaceae</taxon>
        <taxon>Halomonas</taxon>
    </lineage>
</organism>
<comment type="caution">
    <text evidence="1">The sequence shown here is derived from an EMBL/GenBank/DDBJ whole genome shotgun (WGS) entry which is preliminary data.</text>
</comment>
<dbReference type="Gene3D" id="2.30.30.830">
    <property type="match status" value="1"/>
</dbReference>
<dbReference type="RefSeq" id="WP_141317100.1">
    <property type="nucleotide sequence ID" value="NZ_BJOC01000003.1"/>
</dbReference>
<dbReference type="PROSITE" id="PS51257">
    <property type="entry name" value="PROKAR_LIPOPROTEIN"/>
    <property type="match status" value="1"/>
</dbReference>
<accession>A0A4Y4F1N4</accession>
<proteinExistence type="predicted"/>
<sequence>MKTWRGCLALLGLTGLLAGCEEARLEDLEQRLLEWRADATVPPGQGVMTWVPSELPAYRHARARSPFGIGPPQVPPSAGSPAEPNTTTVVLDELRLVGTLRVGGEAWALVKPPDGRVQLVRAGDSLGGGRVLVVEAARVRLMAGRGTDTAGEAGTREVQLTLDD</sequence>
<dbReference type="Pfam" id="PF04351">
    <property type="entry name" value="PilP"/>
    <property type="match status" value="1"/>
</dbReference>